<dbReference type="PANTHER" id="PTHR20275">
    <property type="entry name" value="NAD KINASE"/>
    <property type="match status" value="1"/>
</dbReference>
<dbReference type="InterPro" id="IPR002504">
    <property type="entry name" value="NADK"/>
</dbReference>
<keyword evidence="3" id="KW-0521">NADP</keyword>
<dbReference type="AlphaFoldDB" id="A0A7V9AD75"/>
<dbReference type="InterPro" id="IPR014729">
    <property type="entry name" value="Rossmann-like_a/b/a_fold"/>
</dbReference>
<evidence type="ECO:0000256" key="4">
    <source>
        <dbReference type="ARBA" id="ARBA00023027"/>
    </source>
</evidence>
<dbReference type="PANTHER" id="PTHR20275:SF0">
    <property type="entry name" value="NAD KINASE"/>
    <property type="match status" value="1"/>
</dbReference>
<gene>
    <name evidence="6" type="ORF">H0921_16765</name>
</gene>
<dbReference type="Pfam" id="PF01513">
    <property type="entry name" value="NAD_kinase"/>
    <property type="match status" value="1"/>
</dbReference>
<name>A0A7V9AD75_9BACT</name>
<keyword evidence="7" id="KW-1185">Reference proteome</keyword>
<evidence type="ECO:0000313" key="6">
    <source>
        <dbReference type="EMBL" id="MBA2227814.1"/>
    </source>
</evidence>
<evidence type="ECO:0000313" key="7">
    <source>
        <dbReference type="Proteomes" id="UP000542342"/>
    </source>
</evidence>
<comment type="caution">
    <text evidence="6">The sequence shown here is derived from an EMBL/GenBank/DDBJ whole genome shotgun (WGS) entry which is preliminary data.</text>
</comment>
<dbReference type="InterPro" id="IPR016064">
    <property type="entry name" value="NAD/diacylglycerol_kinase_sf"/>
</dbReference>
<dbReference type="GO" id="GO:0006741">
    <property type="term" value="P:NADP+ biosynthetic process"/>
    <property type="evidence" value="ECO:0007669"/>
    <property type="project" value="InterPro"/>
</dbReference>
<dbReference type="InterPro" id="IPR017437">
    <property type="entry name" value="ATP-NAD_kinase_PpnK-typ_C"/>
</dbReference>
<evidence type="ECO:0000256" key="5">
    <source>
        <dbReference type="ARBA" id="ARBA00047925"/>
    </source>
</evidence>
<evidence type="ECO:0000256" key="2">
    <source>
        <dbReference type="ARBA" id="ARBA00022777"/>
    </source>
</evidence>
<dbReference type="Gene3D" id="3.40.50.620">
    <property type="entry name" value="HUPs"/>
    <property type="match status" value="1"/>
</dbReference>
<accession>A0A7V9AD75</accession>
<keyword evidence="4" id="KW-0520">NAD</keyword>
<keyword evidence="2 6" id="KW-0418">Kinase</keyword>
<evidence type="ECO:0000256" key="1">
    <source>
        <dbReference type="ARBA" id="ARBA00022679"/>
    </source>
</evidence>
<evidence type="ECO:0000256" key="3">
    <source>
        <dbReference type="ARBA" id="ARBA00022857"/>
    </source>
</evidence>
<dbReference type="Proteomes" id="UP000542342">
    <property type="component" value="Unassembled WGS sequence"/>
</dbReference>
<organism evidence="6 7">
    <name type="scientific">Thermogemmata fonticola</name>
    <dbReference type="NCBI Taxonomy" id="2755323"/>
    <lineage>
        <taxon>Bacteria</taxon>
        <taxon>Pseudomonadati</taxon>
        <taxon>Planctomycetota</taxon>
        <taxon>Planctomycetia</taxon>
        <taxon>Gemmatales</taxon>
        <taxon>Gemmataceae</taxon>
        <taxon>Thermogemmata</taxon>
    </lineage>
</organism>
<dbReference type="Gene3D" id="2.60.200.30">
    <property type="entry name" value="Probable inorganic polyphosphate/atp-NAD kinase, domain 2"/>
    <property type="match status" value="1"/>
</dbReference>
<keyword evidence="1" id="KW-0808">Transferase</keyword>
<proteinExistence type="predicted"/>
<dbReference type="SUPFAM" id="SSF111331">
    <property type="entry name" value="NAD kinase/diacylglycerol kinase-like"/>
    <property type="match status" value="1"/>
</dbReference>
<dbReference type="SUPFAM" id="SSF52374">
    <property type="entry name" value="Nucleotidylyl transferase"/>
    <property type="match status" value="1"/>
</dbReference>
<sequence length="471" mass="52726">MSGDVPGSEGLQSRRRVAVFTGSFDPPTNYHREVVRRLREAGFAEVIVRPVVPRAETPDGEHAEPLHRAVMADLAFRDLPGVVVDLAELEHGQHLPDHLLAEAYAQRGEVWQVVSAEFVRGGQQGASLIQSRWQEGPIWWQQGRFVVLHARSAPPQQDDLPPHALVLSVDDHIPTAEIRRRVFEGKDIRPYVPEAVYAYIRRYRLFTGVPAPRETRVVLDDVRLRILWDEANPLAQKLAERFQRWQGEPPTAILVLGGDGTMLSAIRRHWRERLPFLGLNAGTLGFLMNEELPEELDHLELVLYRMPMLRVETTAPDGQRQQGLAYCDAWMERDSGQAAWLRLEVDGRIQIPKLVGDGLLVATPAGSSGYARAMGATPVPLSAPVLTLAGSNVFQPYFWKPVTLPETAHVRICNLDERGKRPVRGFLDGHPLGPVSTMDIRLSAVAAAELAFTPQYDLSERLLRSLFPTKE</sequence>
<protein>
    <submittedName>
        <fullName evidence="6">NAD(+)/NADH kinase</fullName>
    </submittedName>
</protein>
<dbReference type="GO" id="GO:0051287">
    <property type="term" value="F:NAD binding"/>
    <property type="evidence" value="ECO:0007669"/>
    <property type="project" value="UniProtKB-ARBA"/>
</dbReference>
<dbReference type="RefSeq" id="WP_194539675.1">
    <property type="nucleotide sequence ID" value="NZ_JACEFB010000019.1"/>
</dbReference>
<dbReference type="GO" id="GO:0003951">
    <property type="term" value="F:NAD+ kinase activity"/>
    <property type="evidence" value="ECO:0007669"/>
    <property type="project" value="UniProtKB-EC"/>
</dbReference>
<dbReference type="EMBL" id="JACEFB010000019">
    <property type="protein sequence ID" value="MBA2227814.1"/>
    <property type="molecule type" value="Genomic_DNA"/>
</dbReference>
<comment type="catalytic activity">
    <reaction evidence="5">
        <text>NAD(+) + ATP = ADP + NADP(+) + H(+)</text>
        <dbReference type="Rhea" id="RHEA:18629"/>
        <dbReference type="ChEBI" id="CHEBI:15378"/>
        <dbReference type="ChEBI" id="CHEBI:30616"/>
        <dbReference type="ChEBI" id="CHEBI:57540"/>
        <dbReference type="ChEBI" id="CHEBI:58349"/>
        <dbReference type="ChEBI" id="CHEBI:456216"/>
        <dbReference type="EC" id="2.7.1.23"/>
    </reaction>
</comment>
<reference evidence="6 7" key="1">
    <citation type="submission" date="2020-07" db="EMBL/GenBank/DDBJ databases">
        <title>Thermogemmata thermophila gen. nov., sp. nov., a novel moderate thermophilic planctomycete from a Kamchatka hot spring.</title>
        <authorList>
            <person name="Elcheninov A.G."/>
            <person name="Podosokorskaya O.A."/>
            <person name="Kovaleva O.L."/>
            <person name="Novikov A."/>
            <person name="Bonch-Osmolovskaya E.A."/>
            <person name="Toshchakov S.V."/>
            <person name="Kublanov I.V."/>
        </authorList>
    </citation>
    <scope>NUCLEOTIDE SEQUENCE [LARGE SCALE GENOMIC DNA]</scope>
    <source>
        <strain evidence="6 7">2918</strain>
    </source>
</reference>
<dbReference type="InterPro" id="IPR017438">
    <property type="entry name" value="ATP-NAD_kinase_N"/>
</dbReference>
<dbReference type="GO" id="GO:0019674">
    <property type="term" value="P:NAD+ metabolic process"/>
    <property type="evidence" value="ECO:0007669"/>
    <property type="project" value="InterPro"/>
</dbReference>
<dbReference type="Gene3D" id="3.40.50.10330">
    <property type="entry name" value="Probable inorganic polyphosphate/atp-NAD kinase, domain 1"/>
    <property type="match status" value="1"/>
</dbReference>
<dbReference type="GO" id="GO:0005524">
    <property type="term" value="F:ATP binding"/>
    <property type="evidence" value="ECO:0007669"/>
    <property type="project" value="UniProtKB-ARBA"/>
</dbReference>